<dbReference type="AlphaFoldDB" id="A0A3E1NKM0"/>
<dbReference type="GO" id="GO:0051537">
    <property type="term" value="F:2 iron, 2 sulfur cluster binding"/>
    <property type="evidence" value="ECO:0007669"/>
    <property type="project" value="TreeGrafter"/>
</dbReference>
<gene>
    <name evidence="2" type="ORF">DXN05_11580</name>
</gene>
<dbReference type="GO" id="GO:0016226">
    <property type="term" value="P:iron-sulfur cluster assembly"/>
    <property type="evidence" value="ECO:0007669"/>
    <property type="project" value="TreeGrafter"/>
</dbReference>
<organism evidence="2 3">
    <name type="scientific">Deminuibacter soli</name>
    <dbReference type="NCBI Taxonomy" id="2291815"/>
    <lineage>
        <taxon>Bacteria</taxon>
        <taxon>Pseudomonadati</taxon>
        <taxon>Bacteroidota</taxon>
        <taxon>Chitinophagia</taxon>
        <taxon>Chitinophagales</taxon>
        <taxon>Chitinophagaceae</taxon>
        <taxon>Deminuibacter</taxon>
    </lineage>
</organism>
<dbReference type="GO" id="GO:0005737">
    <property type="term" value="C:cytoplasm"/>
    <property type="evidence" value="ECO:0007669"/>
    <property type="project" value="TreeGrafter"/>
</dbReference>
<name>A0A3E1NKM0_9BACT</name>
<dbReference type="Gene3D" id="2.60.300.12">
    <property type="entry name" value="HesB-like domain"/>
    <property type="match status" value="1"/>
</dbReference>
<evidence type="ECO:0000313" key="2">
    <source>
        <dbReference type="EMBL" id="RFM28338.1"/>
    </source>
</evidence>
<protein>
    <submittedName>
        <fullName evidence="2">Iron-sulfur cluster assembly accessory protein</fullName>
    </submittedName>
</protein>
<dbReference type="EMBL" id="QTJU01000003">
    <property type="protein sequence ID" value="RFM28338.1"/>
    <property type="molecule type" value="Genomic_DNA"/>
</dbReference>
<keyword evidence="3" id="KW-1185">Reference proteome</keyword>
<comment type="caution">
    <text evidence="2">The sequence shown here is derived from an EMBL/GenBank/DDBJ whole genome shotgun (WGS) entry which is preliminary data.</text>
</comment>
<evidence type="ECO:0000259" key="1">
    <source>
        <dbReference type="Pfam" id="PF01521"/>
    </source>
</evidence>
<dbReference type="RefSeq" id="WP_116847585.1">
    <property type="nucleotide sequence ID" value="NZ_QTJU01000003.1"/>
</dbReference>
<dbReference type="OrthoDB" id="9801228at2"/>
<dbReference type="Pfam" id="PF01521">
    <property type="entry name" value="Fe-S_biosyn"/>
    <property type="match status" value="1"/>
</dbReference>
<sequence>METTAIAPVSITPLAVEQLKKWMDAPGFDTTQRVRVGVKGAGCSGMGFVLGFDHPQTGDMLFECEGLPCVINAAQQLYVFGMQIDWQDNEHSRGFTFSSTK</sequence>
<dbReference type="InterPro" id="IPR035903">
    <property type="entry name" value="HesB-like_dom_sf"/>
</dbReference>
<dbReference type="Proteomes" id="UP000261284">
    <property type="component" value="Unassembled WGS sequence"/>
</dbReference>
<evidence type="ECO:0000313" key="3">
    <source>
        <dbReference type="Proteomes" id="UP000261284"/>
    </source>
</evidence>
<reference evidence="2 3" key="1">
    <citation type="submission" date="2018-08" db="EMBL/GenBank/DDBJ databases">
        <title>Chitinophagaceae sp. K23C18032701, a novel bacterium isolated from forest soil.</title>
        <authorList>
            <person name="Wang C."/>
        </authorList>
    </citation>
    <scope>NUCLEOTIDE SEQUENCE [LARGE SCALE GENOMIC DNA]</scope>
    <source>
        <strain evidence="2 3">K23C18032701</strain>
    </source>
</reference>
<dbReference type="InterPro" id="IPR050322">
    <property type="entry name" value="Fe-S_cluster_asmbl/transfer"/>
</dbReference>
<dbReference type="PANTHER" id="PTHR10072">
    <property type="entry name" value="IRON-SULFUR CLUSTER ASSEMBLY PROTEIN"/>
    <property type="match status" value="1"/>
</dbReference>
<dbReference type="InterPro" id="IPR000361">
    <property type="entry name" value="ATAP_core_dom"/>
</dbReference>
<proteinExistence type="predicted"/>
<dbReference type="SUPFAM" id="SSF89360">
    <property type="entry name" value="HesB-like domain"/>
    <property type="match status" value="1"/>
</dbReference>
<feature type="domain" description="Core" evidence="1">
    <location>
        <begin position="9"/>
        <end position="99"/>
    </location>
</feature>
<dbReference type="PANTHER" id="PTHR10072:SF41">
    <property type="entry name" value="IRON-SULFUR CLUSTER ASSEMBLY 1 HOMOLOG, MITOCHONDRIAL"/>
    <property type="match status" value="1"/>
</dbReference>
<accession>A0A3E1NKM0</accession>